<keyword evidence="17" id="KW-1133">Transmembrane helix</keyword>
<evidence type="ECO:0000256" key="11">
    <source>
        <dbReference type="ARBA" id="ARBA00023004"/>
    </source>
</evidence>
<dbReference type="GO" id="GO:0005737">
    <property type="term" value="C:cytoplasm"/>
    <property type="evidence" value="ECO:0007669"/>
    <property type="project" value="UniProtKB-SubCell"/>
</dbReference>
<evidence type="ECO:0000256" key="2">
    <source>
        <dbReference type="ARBA" id="ARBA00001966"/>
    </source>
</evidence>
<keyword evidence="12" id="KW-0902">Two-component regulatory system</keyword>
<evidence type="ECO:0000256" key="10">
    <source>
        <dbReference type="ARBA" id="ARBA00022777"/>
    </source>
</evidence>
<keyword evidence="7" id="KW-0963">Cytoplasm</keyword>
<dbReference type="Pfam" id="PF07730">
    <property type="entry name" value="HisKA_3"/>
    <property type="match status" value="1"/>
</dbReference>
<keyword evidence="6" id="KW-0004">4Fe-4S</keyword>
<evidence type="ECO:0000256" key="9">
    <source>
        <dbReference type="ARBA" id="ARBA00022723"/>
    </source>
</evidence>
<evidence type="ECO:0000313" key="20">
    <source>
        <dbReference type="Proteomes" id="UP001152876"/>
    </source>
</evidence>
<dbReference type="PROSITE" id="PS50109">
    <property type="entry name" value="HIS_KIN"/>
    <property type="match status" value="1"/>
</dbReference>
<dbReference type="CDD" id="cd16917">
    <property type="entry name" value="HATPase_UhpB-NarQ-NarX-like"/>
    <property type="match status" value="1"/>
</dbReference>
<dbReference type="GO" id="GO:0000155">
    <property type="term" value="F:phosphorelay sensor kinase activity"/>
    <property type="evidence" value="ECO:0007669"/>
    <property type="project" value="InterPro"/>
</dbReference>
<evidence type="ECO:0000256" key="12">
    <source>
        <dbReference type="ARBA" id="ARBA00023012"/>
    </source>
</evidence>
<keyword evidence="11" id="KW-0408">Iron</keyword>
<feature type="transmembrane region" description="Helical" evidence="17">
    <location>
        <begin position="104"/>
        <end position="124"/>
    </location>
</feature>
<keyword evidence="10 19" id="KW-0418">Kinase</keyword>
<dbReference type="GO" id="GO:0046872">
    <property type="term" value="F:metal ion binding"/>
    <property type="evidence" value="ECO:0007669"/>
    <property type="project" value="UniProtKB-KW"/>
</dbReference>
<dbReference type="InterPro" id="IPR050482">
    <property type="entry name" value="Sensor_HK_TwoCompSys"/>
</dbReference>
<evidence type="ECO:0000256" key="13">
    <source>
        <dbReference type="ARBA" id="ARBA00023014"/>
    </source>
</evidence>
<comment type="cofactor">
    <cofactor evidence="2">
        <name>[4Fe-4S] cluster</name>
        <dbReference type="ChEBI" id="CHEBI:49883"/>
    </cofactor>
</comment>
<dbReference type="AlphaFoldDB" id="A0A9X4S7V8"/>
<accession>A0A9X4S7V8</accession>
<keyword evidence="8" id="KW-0808">Transferase</keyword>
<feature type="transmembrane region" description="Helical" evidence="17">
    <location>
        <begin position="131"/>
        <end position="149"/>
    </location>
</feature>
<evidence type="ECO:0000313" key="19">
    <source>
        <dbReference type="EMBL" id="MDG5974615.1"/>
    </source>
</evidence>
<dbReference type="SUPFAM" id="SSF55874">
    <property type="entry name" value="ATPase domain of HSP90 chaperone/DNA topoisomerase II/histidine kinase"/>
    <property type="match status" value="1"/>
</dbReference>
<sequence length="496" mass="53432">MVWTALGLALGLAALFLIALPALPMEGVDPRYLLSLANRVFGATAVIVVAAVLVWVGLIDRSPSSAPMDLAYMLIALCWLFLVGINAGVGWAGDGPVEHLVAHAAYQLAVASVVLLLLASVSFVPARSAVVGVLQAVLALGLLGWSFLGGPDRELAYLAWKVVNVVCATTIFLMMGATLRQGPVLRSWLISGAGLVGLGILLHDVVQADGLRIPLTTIHHVYAAYLAMVWLLITGRVGDLDSLSSADAERSENSLLANDFAHTDLIIDEPETEPSNAELTVSLERRRIAQDLHDGVGSQLVSILSSLDRGIPQQRSLSLALEQCLLDVKILVDAIDESSESVIDALGRLRYRVQHSLDKLGIQMVWDVDVDGPLQALQDDRSRQVLRIAQESIANVMRHSKARTVWLSCHCSADQQTLMLEVRDDGVGFEPDEVSMGRGKGLEGMRRRAEACGGRFDIESVPGQGTRVRVTMSVGERRPTGPNGTPDSRYARPRKA</sequence>
<dbReference type="InterPro" id="IPR004358">
    <property type="entry name" value="Sig_transdc_His_kin-like_C"/>
</dbReference>
<evidence type="ECO:0000256" key="17">
    <source>
        <dbReference type="SAM" id="Phobius"/>
    </source>
</evidence>
<protein>
    <recommendedName>
        <fullName evidence="5">Oxygen sensor histidine kinase NreB</fullName>
        <ecNumber evidence="4">2.7.13.3</ecNumber>
    </recommendedName>
    <alternativeName>
        <fullName evidence="15">Nitrogen regulation protein B</fullName>
    </alternativeName>
</protein>
<evidence type="ECO:0000256" key="14">
    <source>
        <dbReference type="ARBA" id="ARBA00024827"/>
    </source>
</evidence>
<dbReference type="PRINTS" id="PR00344">
    <property type="entry name" value="BCTRLSENSOR"/>
</dbReference>
<gene>
    <name evidence="19" type="ORF">H010_05082</name>
</gene>
<dbReference type="GO" id="GO:0016020">
    <property type="term" value="C:membrane"/>
    <property type="evidence" value="ECO:0007669"/>
    <property type="project" value="InterPro"/>
</dbReference>
<evidence type="ECO:0000256" key="8">
    <source>
        <dbReference type="ARBA" id="ARBA00022679"/>
    </source>
</evidence>
<dbReference type="Proteomes" id="UP001152876">
    <property type="component" value="Unassembled WGS sequence"/>
</dbReference>
<evidence type="ECO:0000256" key="15">
    <source>
        <dbReference type="ARBA" id="ARBA00030800"/>
    </source>
</evidence>
<dbReference type="GO" id="GO:0046983">
    <property type="term" value="F:protein dimerization activity"/>
    <property type="evidence" value="ECO:0007669"/>
    <property type="project" value="InterPro"/>
</dbReference>
<dbReference type="InterPro" id="IPR003594">
    <property type="entry name" value="HATPase_dom"/>
</dbReference>
<evidence type="ECO:0000256" key="7">
    <source>
        <dbReference type="ARBA" id="ARBA00022490"/>
    </source>
</evidence>
<dbReference type="Pfam" id="PF02518">
    <property type="entry name" value="HATPase_c"/>
    <property type="match status" value="1"/>
</dbReference>
<dbReference type="EMBL" id="AOGK01000003">
    <property type="protein sequence ID" value="MDG5974615.1"/>
    <property type="molecule type" value="Genomic_DNA"/>
</dbReference>
<keyword evidence="17" id="KW-0812">Transmembrane</keyword>
<evidence type="ECO:0000256" key="16">
    <source>
        <dbReference type="SAM" id="MobiDB-lite"/>
    </source>
</evidence>
<dbReference type="InterPro" id="IPR011712">
    <property type="entry name" value="Sig_transdc_His_kin_sub3_dim/P"/>
</dbReference>
<feature type="domain" description="Histidine kinase" evidence="18">
    <location>
        <begin position="384"/>
        <end position="476"/>
    </location>
</feature>
<comment type="caution">
    <text evidence="19">The sequence shown here is derived from an EMBL/GenBank/DDBJ whole genome shotgun (WGS) entry which is preliminary data.</text>
</comment>
<dbReference type="GO" id="GO:0051539">
    <property type="term" value="F:4 iron, 4 sulfur cluster binding"/>
    <property type="evidence" value="ECO:0007669"/>
    <property type="project" value="UniProtKB-KW"/>
</dbReference>
<evidence type="ECO:0000256" key="1">
    <source>
        <dbReference type="ARBA" id="ARBA00000085"/>
    </source>
</evidence>
<dbReference type="InterPro" id="IPR036890">
    <property type="entry name" value="HATPase_C_sf"/>
</dbReference>
<dbReference type="Gene3D" id="3.30.565.10">
    <property type="entry name" value="Histidine kinase-like ATPase, C-terminal domain"/>
    <property type="match status" value="1"/>
</dbReference>
<feature type="transmembrane region" description="Helical" evidence="17">
    <location>
        <begin position="212"/>
        <end position="233"/>
    </location>
</feature>
<proteinExistence type="predicted"/>
<organism evidence="19 20">
    <name type="scientific">Hydrogenophaga taeniospiralis CCUG 15921</name>
    <dbReference type="NCBI Taxonomy" id="1281780"/>
    <lineage>
        <taxon>Bacteria</taxon>
        <taxon>Pseudomonadati</taxon>
        <taxon>Pseudomonadota</taxon>
        <taxon>Betaproteobacteria</taxon>
        <taxon>Burkholderiales</taxon>
        <taxon>Comamonadaceae</taxon>
        <taxon>Hydrogenophaga</taxon>
    </lineage>
</organism>
<feature type="transmembrane region" description="Helical" evidence="17">
    <location>
        <begin position="40"/>
        <end position="58"/>
    </location>
</feature>
<comment type="subcellular location">
    <subcellularLocation>
        <location evidence="3">Cytoplasm</location>
    </subcellularLocation>
</comment>
<feature type="region of interest" description="Disordered" evidence="16">
    <location>
        <begin position="473"/>
        <end position="496"/>
    </location>
</feature>
<dbReference type="PANTHER" id="PTHR24421">
    <property type="entry name" value="NITRATE/NITRITE SENSOR PROTEIN NARX-RELATED"/>
    <property type="match status" value="1"/>
</dbReference>
<feature type="transmembrane region" description="Helical" evidence="17">
    <location>
        <begin position="70"/>
        <end position="92"/>
    </location>
</feature>
<evidence type="ECO:0000256" key="3">
    <source>
        <dbReference type="ARBA" id="ARBA00004496"/>
    </source>
</evidence>
<feature type="transmembrane region" description="Helical" evidence="17">
    <location>
        <begin position="155"/>
        <end position="175"/>
    </location>
</feature>
<evidence type="ECO:0000259" key="18">
    <source>
        <dbReference type="PROSITE" id="PS50109"/>
    </source>
</evidence>
<keyword evidence="9" id="KW-0479">Metal-binding</keyword>
<name>A0A9X4S7V8_9BURK</name>
<dbReference type="InterPro" id="IPR005467">
    <property type="entry name" value="His_kinase_dom"/>
</dbReference>
<dbReference type="SMART" id="SM00387">
    <property type="entry name" value="HATPase_c"/>
    <property type="match status" value="1"/>
</dbReference>
<dbReference type="EC" id="2.7.13.3" evidence="4"/>
<comment type="catalytic activity">
    <reaction evidence="1">
        <text>ATP + protein L-histidine = ADP + protein N-phospho-L-histidine.</text>
        <dbReference type="EC" id="2.7.13.3"/>
    </reaction>
</comment>
<evidence type="ECO:0000256" key="5">
    <source>
        <dbReference type="ARBA" id="ARBA00017322"/>
    </source>
</evidence>
<keyword evidence="13" id="KW-0411">Iron-sulfur</keyword>
<dbReference type="RefSeq" id="WP_068172699.1">
    <property type="nucleotide sequence ID" value="NZ_AOGK01000003.1"/>
</dbReference>
<reference evidence="19" key="1">
    <citation type="submission" date="2013-01" db="EMBL/GenBank/DDBJ databases">
        <title>Genome draft of Hydrogenophaga taeniospiralis 2K1.</title>
        <authorList>
            <person name="Gomila M."/>
            <person name="Lalucat J."/>
        </authorList>
    </citation>
    <scope>NUCLEOTIDE SEQUENCE</scope>
    <source>
        <strain evidence="19">CCUG 15921</strain>
    </source>
</reference>
<feature type="transmembrane region" description="Helical" evidence="17">
    <location>
        <begin position="187"/>
        <end position="206"/>
    </location>
</feature>
<evidence type="ECO:0000256" key="6">
    <source>
        <dbReference type="ARBA" id="ARBA00022485"/>
    </source>
</evidence>
<keyword evidence="17" id="KW-0472">Membrane</keyword>
<evidence type="ECO:0000256" key="4">
    <source>
        <dbReference type="ARBA" id="ARBA00012438"/>
    </source>
</evidence>
<comment type="function">
    <text evidence="14">Member of the two-component regulatory system NreB/NreC involved in the control of dissimilatory nitrate/nitrite reduction in response to oxygen. NreB functions as a direct oxygen sensor histidine kinase which is autophosphorylated, in the absence of oxygen, probably at the conserved histidine residue, and transfers its phosphate group probably to a conserved aspartate residue of NreC. NreB/NreC activates the expression of the nitrate (narGHJI) and nitrite (nir) reductase operons, as well as the putative nitrate transporter gene narT.</text>
</comment>
<keyword evidence="20" id="KW-1185">Reference proteome</keyword>